<evidence type="ECO:0000313" key="4">
    <source>
        <dbReference type="Proteomes" id="UP000028252"/>
    </source>
</evidence>
<dbReference type="Gene3D" id="3.40.50.720">
    <property type="entry name" value="NAD(P)-binding Rossmann-like Domain"/>
    <property type="match status" value="1"/>
</dbReference>
<dbReference type="PATRIC" id="fig|1232683.4.peg.3339"/>
<comment type="caution">
    <text evidence="3">The sequence shown here is derived from an EMBL/GenBank/DDBJ whole genome shotgun (WGS) entry which is preliminary data.</text>
</comment>
<organism evidence="3 4">
    <name type="scientific">Marinobacterium lacunae</name>
    <dbReference type="NCBI Taxonomy" id="1232683"/>
    <lineage>
        <taxon>Bacteria</taxon>
        <taxon>Pseudomonadati</taxon>
        <taxon>Pseudomonadota</taxon>
        <taxon>Gammaproteobacteria</taxon>
        <taxon>Oceanospirillales</taxon>
        <taxon>Oceanospirillaceae</taxon>
        <taxon>Marinobacterium</taxon>
    </lineage>
</organism>
<feature type="domain" description="Prokaryotic E2 family B" evidence="2">
    <location>
        <begin position="35"/>
        <end position="145"/>
    </location>
</feature>
<dbReference type="SUPFAM" id="SSF69572">
    <property type="entry name" value="Activating enzymes of the ubiquitin-like proteins"/>
    <property type="match status" value="1"/>
</dbReference>
<dbReference type="Pfam" id="PF14461">
    <property type="entry name" value="Prok-E2_B"/>
    <property type="match status" value="1"/>
</dbReference>
<dbReference type="GO" id="GO:0061504">
    <property type="term" value="P:cyclic threonylcarbamoyladenosine biosynthetic process"/>
    <property type="evidence" value="ECO:0007669"/>
    <property type="project" value="TreeGrafter"/>
</dbReference>
<protein>
    <submittedName>
        <fullName evidence="3">Uncharacterized protein</fullName>
    </submittedName>
</protein>
<dbReference type="eggNOG" id="COG0476">
    <property type="taxonomic scope" value="Bacteria"/>
</dbReference>
<dbReference type="Pfam" id="PF00899">
    <property type="entry name" value="ThiF"/>
    <property type="match status" value="1"/>
</dbReference>
<dbReference type="InterPro" id="IPR000594">
    <property type="entry name" value="ThiF_NAD_FAD-bd"/>
</dbReference>
<dbReference type="AlphaFoldDB" id="A0A081FVE7"/>
<dbReference type="InterPro" id="IPR045886">
    <property type="entry name" value="ThiF/MoeB/HesA"/>
</dbReference>
<dbReference type="GO" id="GO:0008641">
    <property type="term" value="F:ubiquitin-like modifier activating enzyme activity"/>
    <property type="evidence" value="ECO:0007669"/>
    <property type="project" value="InterPro"/>
</dbReference>
<dbReference type="PANTHER" id="PTHR43267">
    <property type="entry name" value="TRNA THREONYLCARBAMOYLADENOSINE DEHYDRATASE"/>
    <property type="match status" value="1"/>
</dbReference>
<accession>A0A081FVE7</accession>
<keyword evidence="4" id="KW-1185">Reference proteome</keyword>
<evidence type="ECO:0000259" key="1">
    <source>
        <dbReference type="Pfam" id="PF00899"/>
    </source>
</evidence>
<dbReference type="RefSeq" id="WP_197027565.1">
    <property type="nucleotide sequence ID" value="NZ_JMQN01000048.1"/>
</dbReference>
<dbReference type="STRING" id="1232683.ADIMK_3393"/>
<dbReference type="Proteomes" id="UP000028252">
    <property type="component" value="Unassembled WGS sequence"/>
</dbReference>
<sequence length="576" mass="64721">MSTLHNGLLKAGFLWVDSQDLPWLARKEAKFGGGYRKKYHTAKGDFEVTIIVTSPDGSKLPTAYVTYIPDQLRDKAIPHISPFRRLCYADEDSSDWDPVLKDQLASAIDRQIARTLHESTSPEEIESAYQADFLNYWFSNREAYCFASPEAEIGSSPLMFQALDVTTSSSGALENELVIFDNIEQRDAWIKLRNSSLSGVSGDVVIIRVRTGNLAPESWPPRKLSDIFDWLKSADRSAHDTLAAKIIRYFSKNLTVLLNIENEGLMAFRVRFNDRIVTIMNSHSGNRKNSTKKRRGPKSSTLLPVLRGKYAHDAFVRYHINPIDEASLYLRNRKDPSAGDLKNKRICLIGCGTIGGYVAELLVKVGAGKGPLGRLHLYDNDTYSPGNFGRHRLPARYFGWYKSEALADLLIKDTLGPLNVFAIDSKFLVTSENVKKFDIIIDVTGRPPVGRMLANCTRDIINPPYLIHGFNEGHGRASVVFIDNGQACYGCLKKMDVFSKLPIDREERYSCGSMYTPYDANVSVITAGLVQEATLNTLLKKLPWTYAEHISDGYKTRERCKLKPYSKCAVNKHDSH</sequence>
<dbReference type="CDD" id="cd01483">
    <property type="entry name" value="E1_enzyme_family"/>
    <property type="match status" value="1"/>
</dbReference>
<dbReference type="PANTHER" id="PTHR43267:SF1">
    <property type="entry name" value="TRNA THREONYLCARBAMOYLADENOSINE DEHYDRATASE"/>
    <property type="match status" value="1"/>
</dbReference>
<evidence type="ECO:0000313" key="3">
    <source>
        <dbReference type="EMBL" id="KEA62502.1"/>
    </source>
</evidence>
<dbReference type="EMBL" id="JMQN01000048">
    <property type="protein sequence ID" value="KEA62502.1"/>
    <property type="molecule type" value="Genomic_DNA"/>
</dbReference>
<dbReference type="InterPro" id="IPR032701">
    <property type="entry name" value="Prok-E2_B_dom"/>
</dbReference>
<name>A0A081FVE7_9GAMM</name>
<dbReference type="InterPro" id="IPR035985">
    <property type="entry name" value="Ubiquitin-activating_enz"/>
</dbReference>
<evidence type="ECO:0000259" key="2">
    <source>
        <dbReference type="Pfam" id="PF14461"/>
    </source>
</evidence>
<proteinExistence type="predicted"/>
<gene>
    <name evidence="3" type="ORF">ADIMK_3393</name>
</gene>
<dbReference type="GO" id="GO:0061503">
    <property type="term" value="F:tRNA threonylcarbamoyladenosine dehydratase"/>
    <property type="evidence" value="ECO:0007669"/>
    <property type="project" value="TreeGrafter"/>
</dbReference>
<feature type="domain" description="THIF-type NAD/FAD binding fold" evidence="1">
    <location>
        <begin position="338"/>
        <end position="530"/>
    </location>
</feature>
<reference evidence="3 4" key="1">
    <citation type="submission" date="2014-04" db="EMBL/GenBank/DDBJ databases">
        <title>Marinobacterium kochiensis sp. nov., isolated from sediment sample collected from Kochi backwaters in Kerala, India.</title>
        <authorList>
            <person name="Singh A."/>
            <person name="Pinnaka A.K."/>
        </authorList>
    </citation>
    <scope>NUCLEOTIDE SEQUENCE [LARGE SCALE GENOMIC DNA]</scope>
    <source>
        <strain evidence="3 4">AK27</strain>
    </source>
</reference>